<name>A0A386KPA2_9CAUD</name>
<dbReference type="EMBL" id="MH825712">
    <property type="protein sequence ID" value="AYD87415.1"/>
    <property type="molecule type" value="Genomic_DNA"/>
</dbReference>
<protein>
    <submittedName>
        <fullName evidence="1">Uncharacterized protein</fullName>
    </submittedName>
</protein>
<gene>
    <name evidence="1" type="primary">109</name>
    <name evidence="1" type="ORF">SEA_VALENTINIPUFF_109</name>
</gene>
<accession>A0A386KPA2</accession>
<sequence>MSHTTPTQPRILSLDTDGPFDLLDPFGNVFWKDMNGAAAMEASDQMGSLYRVVPATGLPYGTKVQVAA</sequence>
<organism evidence="1 2">
    <name type="scientific">Microbacterium phage ValentiniPuff</name>
    <dbReference type="NCBI Taxonomy" id="2315705"/>
    <lineage>
        <taxon>Viruses</taxon>
        <taxon>Duplodnaviria</taxon>
        <taxon>Heunggongvirae</taxon>
        <taxon>Uroviricota</taxon>
        <taxon>Caudoviricetes</taxon>
        <taxon>Valentinivirus</taxon>
        <taxon>Valentinivirus valentinipuff</taxon>
    </lineage>
</organism>
<evidence type="ECO:0000313" key="1">
    <source>
        <dbReference type="EMBL" id="AYD87415.1"/>
    </source>
</evidence>
<keyword evidence="2" id="KW-1185">Reference proteome</keyword>
<reference evidence="1 2" key="1">
    <citation type="submission" date="2018-08" db="EMBL/GenBank/DDBJ databases">
        <authorList>
            <person name="Preder H."/>
            <person name="Servin-Meza L.A."/>
            <person name="Bonilla J.A."/>
            <person name="Klyczek K."/>
            <person name="Garlena R.A."/>
            <person name="Russell D.A."/>
            <person name="Pope W.H."/>
            <person name="Jacobs-Sera D."/>
            <person name="Hatfull G.F."/>
        </authorList>
    </citation>
    <scope>NUCLEOTIDE SEQUENCE [LARGE SCALE GENOMIC DNA]</scope>
</reference>
<proteinExistence type="predicted"/>
<dbReference type="Proteomes" id="UP000281993">
    <property type="component" value="Segment"/>
</dbReference>
<evidence type="ECO:0000313" key="2">
    <source>
        <dbReference type="Proteomes" id="UP000281993"/>
    </source>
</evidence>